<feature type="region of interest" description="Disordered" evidence="1">
    <location>
        <begin position="325"/>
        <end position="359"/>
    </location>
</feature>
<evidence type="ECO:0000313" key="4">
    <source>
        <dbReference type="Proteomes" id="UP001187192"/>
    </source>
</evidence>
<dbReference type="Pfam" id="PF12776">
    <property type="entry name" value="Myb_DNA-bind_3"/>
    <property type="match status" value="1"/>
</dbReference>
<keyword evidence="4" id="KW-1185">Reference proteome</keyword>
<dbReference type="AlphaFoldDB" id="A0AA88D7Q7"/>
<evidence type="ECO:0000259" key="2">
    <source>
        <dbReference type="Pfam" id="PF12776"/>
    </source>
</evidence>
<comment type="caution">
    <text evidence="3">The sequence shown here is derived from an EMBL/GenBank/DDBJ whole genome shotgun (WGS) entry which is preliminary data.</text>
</comment>
<dbReference type="Proteomes" id="UP001187192">
    <property type="component" value="Unassembled WGS sequence"/>
</dbReference>
<dbReference type="EMBL" id="BTGU01000026">
    <property type="protein sequence ID" value="GMN47665.1"/>
    <property type="molecule type" value="Genomic_DNA"/>
</dbReference>
<name>A0AA88D7Q7_FICCA</name>
<gene>
    <name evidence="3" type="ORF">TIFTF001_016836</name>
</gene>
<evidence type="ECO:0000256" key="1">
    <source>
        <dbReference type="SAM" id="MobiDB-lite"/>
    </source>
</evidence>
<proteinExistence type="predicted"/>
<evidence type="ECO:0000313" key="3">
    <source>
        <dbReference type="EMBL" id="GMN47665.1"/>
    </source>
</evidence>
<protein>
    <recommendedName>
        <fullName evidence="2">Myb/SANT-like domain-containing protein</fullName>
    </recommendedName>
</protein>
<organism evidence="3 4">
    <name type="scientific">Ficus carica</name>
    <name type="common">Common fig</name>
    <dbReference type="NCBI Taxonomy" id="3494"/>
    <lineage>
        <taxon>Eukaryota</taxon>
        <taxon>Viridiplantae</taxon>
        <taxon>Streptophyta</taxon>
        <taxon>Embryophyta</taxon>
        <taxon>Tracheophyta</taxon>
        <taxon>Spermatophyta</taxon>
        <taxon>Magnoliopsida</taxon>
        <taxon>eudicotyledons</taxon>
        <taxon>Gunneridae</taxon>
        <taxon>Pentapetalae</taxon>
        <taxon>rosids</taxon>
        <taxon>fabids</taxon>
        <taxon>Rosales</taxon>
        <taxon>Moraceae</taxon>
        <taxon>Ficeae</taxon>
        <taxon>Ficus</taxon>
    </lineage>
</organism>
<reference evidence="3" key="1">
    <citation type="submission" date="2023-07" db="EMBL/GenBank/DDBJ databases">
        <title>draft genome sequence of fig (Ficus carica).</title>
        <authorList>
            <person name="Takahashi T."/>
            <person name="Nishimura K."/>
        </authorList>
    </citation>
    <scope>NUCLEOTIDE SEQUENCE</scope>
</reference>
<sequence length="457" mass="52046">MGLLFISAFSELTLARASSTVHLFRFALHRRPCGGVSFAFASELEPISNHLQMRRRLKFSHRRQTLGLITPYFRVRRSSRIPIKSCPNLTPSPVYSSIGSNSVSLVSIHMFLLHLTLFDCPKWGLHRENGVFDAPPHVLGTGEPLFIKLAMMYTEMPRKSSGETYVWDPVKEKKFLEKLDEYLQTTGGKQPTLAILNIWASEFNAEFEGVHALGTTLSQKKERMKKIYKGWKVLQTRTGLGYDPVTDRVICSDEEWKSFVQVHKECKHLRHEGLRNKELYHSVFDKYHAAGASGYGSVTMPDENPSYFDFDASMDNSAYRPIFEDDGTPTTGPRNLNYMQSGGYAGTSRSRGSSGKRKIRDEADEMTIQAMQEIVTHFHDGSQSGASNEQSSQTDHMLRCMSIMTEMDIPPPQRTIMWHYFDAAHPRLQRTFHQLPDVDRREIIASVVQSHRPPPPQ</sequence>
<dbReference type="InterPro" id="IPR024752">
    <property type="entry name" value="Myb/SANT-like_dom"/>
</dbReference>
<accession>A0AA88D7Q7</accession>
<feature type="compositionally biased region" description="Polar residues" evidence="1">
    <location>
        <begin position="328"/>
        <end position="340"/>
    </location>
</feature>
<feature type="domain" description="Myb/SANT-like" evidence="2">
    <location>
        <begin position="167"/>
        <end position="258"/>
    </location>
</feature>